<evidence type="ECO:0000313" key="5">
    <source>
        <dbReference type="EMBL" id="TFI59347.1"/>
    </source>
</evidence>
<keyword evidence="6" id="KW-1185">Reference proteome</keyword>
<dbReference type="RefSeq" id="WP_135084646.1">
    <property type="nucleotide sequence ID" value="NZ_SPDV01000008.1"/>
</dbReference>
<dbReference type="Gene3D" id="3.30.1320.10">
    <property type="match status" value="1"/>
</dbReference>
<organism evidence="5 6">
    <name type="scientific">Sphingomonas parva</name>
    <dbReference type="NCBI Taxonomy" id="2555898"/>
    <lineage>
        <taxon>Bacteria</taxon>
        <taxon>Pseudomonadati</taxon>
        <taxon>Pseudomonadota</taxon>
        <taxon>Alphaproteobacteria</taxon>
        <taxon>Sphingomonadales</taxon>
        <taxon>Sphingomonadaceae</taxon>
        <taxon>Sphingomonas</taxon>
    </lineage>
</organism>
<feature type="compositionally biased region" description="Low complexity" evidence="4">
    <location>
        <begin position="154"/>
        <end position="167"/>
    </location>
</feature>
<comment type="similarity">
    <text evidence="3">Belongs to the bacterial ribosomal protein bS16 family.</text>
</comment>
<dbReference type="Proteomes" id="UP000298213">
    <property type="component" value="Unassembled WGS sequence"/>
</dbReference>
<gene>
    <name evidence="3 5" type="primary">rpsP</name>
    <name evidence="5" type="ORF">E2493_05790</name>
</gene>
<dbReference type="GO" id="GO:0005737">
    <property type="term" value="C:cytoplasm"/>
    <property type="evidence" value="ECO:0007669"/>
    <property type="project" value="UniProtKB-ARBA"/>
</dbReference>
<proteinExistence type="inferred from homology"/>
<evidence type="ECO:0000256" key="4">
    <source>
        <dbReference type="SAM" id="MobiDB-lite"/>
    </source>
</evidence>
<dbReference type="GO" id="GO:0003735">
    <property type="term" value="F:structural constituent of ribosome"/>
    <property type="evidence" value="ECO:0007669"/>
    <property type="project" value="InterPro"/>
</dbReference>
<accession>A0A4Y8ZV43</accession>
<dbReference type="GO" id="GO:0006412">
    <property type="term" value="P:translation"/>
    <property type="evidence" value="ECO:0007669"/>
    <property type="project" value="UniProtKB-UniRule"/>
</dbReference>
<dbReference type="InterPro" id="IPR020592">
    <property type="entry name" value="Ribosomal_bS16_CS"/>
</dbReference>
<dbReference type="AlphaFoldDB" id="A0A4Y8ZV43"/>
<feature type="compositionally biased region" description="Low complexity" evidence="4">
    <location>
        <begin position="115"/>
        <end position="147"/>
    </location>
</feature>
<evidence type="ECO:0000256" key="3">
    <source>
        <dbReference type="HAMAP-Rule" id="MF_00385"/>
    </source>
</evidence>
<dbReference type="InterPro" id="IPR023803">
    <property type="entry name" value="Ribosomal_bS16_dom_sf"/>
</dbReference>
<comment type="caution">
    <text evidence="5">The sequence shown here is derived from an EMBL/GenBank/DDBJ whole genome shotgun (WGS) entry which is preliminary data.</text>
</comment>
<evidence type="ECO:0000313" key="6">
    <source>
        <dbReference type="Proteomes" id="UP000298213"/>
    </source>
</evidence>
<dbReference type="InterPro" id="IPR000307">
    <property type="entry name" value="Ribosomal_bS16"/>
</dbReference>
<dbReference type="PANTHER" id="PTHR12919">
    <property type="entry name" value="30S RIBOSOMAL PROTEIN S16"/>
    <property type="match status" value="1"/>
</dbReference>
<dbReference type="SUPFAM" id="SSF54565">
    <property type="entry name" value="Ribosomal protein S16"/>
    <property type="match status" value="1"/>
</dbReference>
<feature type="region of interest" description="Disordered" evidence="4">
    <location>
        <begin position="83"/>
        <end position="173"/>
    </location>
</feature>
<keyword evidence="2 3" id="KW-0687">Ribonucleoprotein</keyword>
<evidence type="ECO:0000256" key="1">
    <source>
        <dbReference type="ARBA" id="ARBA00022980"/>
    </source>
</evidence>
<evidence type="ECO:0000256" key="2">
    <source>
        <dbReference type="ARBA" id="ARBA00023274"/>
    </source>
</evidence>
<feature type="compositionally biased region" description="Basic and acidic residues" evidence="4">
    <location>
        <begin position="83"/>
        <end position="113"/>
    </location>
</feature>
<dbReference type="NCBIfam" id="TIGR00002">
    <property type="entry name" value="S16"/>
    <property type="match status" value="1"/>
</dbReference>
<dbReference type="EMBL" id="SPDV01000008">
    <property type="protein sequence ID" value="TFI59347.1"/>
    <property type="molecule type" value="Genomic_DNA"/>
</dbReference>
<sequence length="173" mass="18090">MAVSIRLSRGGAKKRPYYKIVVADARTGRDGKFIERIGSYNPMLPKDSAERVKLDTDRARHWLSVGAQPTDRVARFLDAAGVRERAARNNPKKAEPGEKAKERAEERAARDAEAAEAAAAAAAAPAEEAPAETAGGAGEATPAEEAPNQGESTAEPAEGAEDAAPAEGADKAE</sequence>
<protein>
    <recommendedName>
        <fullName evidence="3">Small ribosomal subunit protein bS16</fullName>
    </recommendedName>
</protein>
<dbReference type="GO" id="GO:0015935">
    <property type="term" value="C:small ribosomal subunit"/>
    <property type="evidence" value="ECO:0007669"/>
    <property type="project" value="TreeGrafter"/>
</dbReference>
<dbReference type="HAMAP" id="MF_00385">
    <property type="entry name" value="Ribosomal_bS16"/>
    <property type="match status" value="1"/>
</dbReference>
<reference evidence="5 6" key="1">
    <citation type="submission" date="2019-03" db="EMBL/GenBank/DDBJ databases">
        <title>Genome sequence of Sphingomonas sp. 17J27-24.</title>
        <authorList>
            <person name="Kim M."/>
            <person name="Maeng S."/>
            <person name="Sathiyaraj S."/>
        </authorList>
    </citation>
    <scope>NUCLEOTIDE SEQUENCE [LARGE SCALE GENOMIC DNA]</scope>
    <source>
        <strain evidence="5 6">17J27-24</strain>
    </source>
</reference>
<dbReference type="Pfam" id="PF00886">
    <property type="entry name" value="Ribosomal_S16"/>
    <property type="match status" value="1"/>
</dbReference>
<keyword evidence="1 3" id="KW-0689">Ribosomal protein</keyword>
<dbReference type="OrthoDB" id="9807878at2"/>
<dbReference type="PANTHER" id="PTHR12919:SF20">
    <property type="entry name" value="SMALL RIBOSOMAL SUBUNIT PROTEIN BS16M"/>
    <property type="match status" value="1"/>
</dbReference>
<name>A0A4Y8ZV43_9SPHN</name>
<dbReference type="PROSITE" id="PS00732">
    <property type="entry name" value="RIBOSOMAL_S16"/>
    <property type="match status" value="1"/>
</dbReference>